<dbReference type="PROSITE" id="PS00061">
    <property type="entry name" value="ADH_SHORT"/>
    <property type="match status" value="1"/>
</dbReference>
<sequence length="252" mass="26452">MKYAWQVVIVTGAASGIALATVEVLLSYGAKVLGCDIGQSPSSLSGKGENFSFLQCDLTDKGSAKAIVEQCQQVFGGRIDALCNVAGIMDNNSSVDSFEDEMWERNIAINMTAPARLMREVVPVMLAQGGGGSIVNTASFAALSGAAAGISYTACKHALVGMTKNVAFRFKDDKIRCNAVCPGGVRTNIMSSVDLSKMDRQAMAKMKPLHDLGLANPAEPGDIADVITFLVSDMSRHISGAIIPVDKGLSTI</sequence>
<dbReference type="PANTHER" id="PTHR24321:SF8">
    <property type="entry name" value="ESTRADIOL 17-BETA-DEHYDROGENASE 8-RELATED"/>
    <property type="match status" value="1"/>
</dbReference>
<keyword evidence="2" id="KW-0521">NADP</keyword>
<dbReference type="STRING" id="348802.A0A0D2E7I5"/>
<dbReference type="Gene3D" id="3.40.50.720">
    <property type="entry name" value="NAD(P)-binding Rossmann-like Domain"/>
    <property type="match status" value="1"/>
</dbReference>
<dbReference type="EMBL" id="KN847322">
    <property type="protein sequence ID" value="KIW50710.1"/>
    <property type="molecule type" value="Genomic_DNA"/>
</dbReference>
<gene>
    <name evidence="4" type="ORF">PV05_09498</name>
</gene>
<dbReference type="PRINTS" id="PR00080">
    <property type="entry name" value="SDRFAMILY"/>
</dbReference>
<dbReference type="InterPro" id="IPR036291">
    <property type="entry name" value="NAD(P)-bd_dom_sf"/>
</dbReference>
<dbReference type="CDD" id="cd05233">
    <property type="entry name" value="SDR_c"/>
    <property type="match status" value="1"/>
</dbReference>
<reference evidence="4 5" key="1">
    <citation type="submission" date="2015-01" db="EMBL/GenBank/DDBJ databases">
        <title>The Genome Sequence of Exophiala xenobiotica CBS118157.</title>
        <authorList>
            <consortium name="The Broad Institute Genomics Platform"/>
            <person name="Cuomo C."/>
            <person name="de Hoog S."/>
            <person name="Gorbushina A."/>
            <person name="Stielow B."/>
            <person name="Teixiera M."/>
            <person name="Abouelleil A."/>
            <person name="Chapman S.B."/>
            <person name="Priest M."/>
            <person name="Young S.K."/>
            <person name="Wortman J."/>
            <person name="Nusbaum C."/>
            <person name="Birren B."/>
        </authorList>
    </citation>
    <scope>NUCLEOTIDE SEQUENCE [LARGE SCALE GENOMIC DNA]</scope>
    <source>
        <strain evidence="4 5">CBS 118157</strain>
    </source>
</reference>
<dbReference type="InterPro" id="IPR002347">
    <property type="entry name" value="SDR_fam"/>
</dbReference>
<dbReference type="RefSeq" id="XP_013311294.1">
    <property type="nucleotide sequence ID" value="XM_013455840.1"/>
</dbReference>
<organism evidence="4 5">
    <name type="scientific">Exophiala xenobiotica</name>
    <dbReference type="NCBI Taxonomy" id="348802"/>
    <lineage>
        <taxon>Eukaryota</taxon>
        <taxon>Fungi</taxon>
        <taxon>Dikarya</taxon>
        <taxon>Ascomycota</taxon>
        <taxon>Pezizomycotina</taxon>
        <taxon>Eurotiomycetes</taxon>
        <taxon>Chaetothyriomycetidae</taxon>
        <taxon>Chaetothyriales</taxon>
        <taxon>Herpotrichiellaceae</taxon>
        <taxon>Exophiala</taxon>
    </lineage>
</organism>
<keyword evidence="5" id="KW-1185">Reference proteome</keyword>
<dbReference type="GO" id="GO:0016491">
    <property type="term" value="F:oxidoreductase activity"/>
    <property type="evidence" value="ECO:0007669"/>
    <property type="project" value="UniProtKB-KW"/>
</dbReference>
<dbReference type="Proteomes" id="UP000054342">
    <property type="component" value="Unassembled WGS sequence"/>
</dbReference>
<evidence type="ECO:0000256" key="1">
    <source>
        <dbReference type="ARBA" id="ARBA00006484"/>
    </source>
</evidence>
<evidence type="ECO:0000256" key="2">
    <source>
        <dbReference type="ARBA" id="ARBA00022857"/>
    </source>
</evidence>
<dbReference type="HOGENOM" id="CLU_010194_1_0_1"/>
<dbReference type="InterPro" id="IPR020904">
    <property type="entry name" value="Sc_DH/Rdtase_CS"/>
</dbReference>
<protein>
    <submittedName>
        <fullName evidence="4">Uncharacterized protein</fullName>
    </submittedName>
</protein>
<comment type="similarity">
    <text evidence="1">Belongs to the short-chain dehydrogenases/reductases (SDR) family.</text>
</comment>
<evidence type="ECO:0000313" key="5">
    <source>
        <dbReference type="Proteomes" id="UP000054342"/>
    </source>
</evidence>
<dbReference type="Pfam" id="PF13561">
    <property type="entry name" value="adh_short_C2"/>
    <property type="match status" value="1"/>
</dbReference>
<dbReference type="FunFam" id="3.40.50.720:FF:000084">
    <property type="entry name" value="Short-chain dehydrogenase reductase"/>
    <property type="match status" value="1"/>
</dbReference>
<accession>A0A0D2E7I5</accession>
<dbReference type="AlphaFoldDB" id="A0A0D2E7I5"/>
<dbReference type="SUPFAM" id="SSF51735">
    <property type="entry name" value="NAD(P)-binding Rossmann-fold domains"/>
    <property type="match status" value="1"/>
</dbReference>
<proteinExistence type="inferred from homology"/>
<dbReference type="OrthoDB" id="37659at2759"/>
<evidence type="ECO:0000256" key="3">
    <source>
        <dbReference type="ARBA" id="ARBA00023002"/>
    </source>
</evidence>
<name>A0A0D2E7I5_9EURO</name>
<dbReference type="PRINTS" id="PR00081">
    <property type="entry name" value="GDHRDH"/>
</dbReference>
<keyword evidence="3" id="KW-0560">Oxidoreductase</keyword>
<dbReference type="PANTHER" id="PTHR24321">
    <property type="entry name" value="DEHYDROGENASES, SHORT CHAIN"/>
    <property type="match status" value="1"/>
</dbReference>
<dbReference type="GeneID" id="25331406"/>
<evidence type="ECO:0000313" key="4">
    <source>
        <dbReference type="EMBL" id="KIW50710.1"/>
    </source>
</evidence>